<dbReference type="PROSITE" id="PS00076">
    <property type="entry name" value="PYRIDINE_REDOX_1"/>
    <property type="match status" value="1"/>
</dbReference>
<feature type="domain" description="Pyridine nucleotide-disulphide oxidoreductase dimerisation" evidence="13">
    <location>
        <begin position="341"/>
        <end position="449"/>
    </location>
</feature>
<dbReference type="EMBL" id="CP120863">
    <property type="protein sequence ID" value="WFE88099.1"/>
    <property type="molecule type" value="Genomic_DNA"/>
</dbReference>
<dbReference type="InterPro" id="IPR016156">
    <property type="entry name" value="FAD/NAD-linked_Rdtase_dimer_sf"/>
</dbReference>
<organism evidence="15 16">
    <name type="scientific">Roseibium porphyridii</name>
    <dbReference type="NCBI Taxonomy" id="2866279"/>
    <lineage>
        <taxon>Bacteria</taxon>
        <taxon>Pseudomonadati</taxon>
        <taxon>Pseudomonadota</taxon>
        <taxon>Alphaproteobacteria</taxon>
        <taxon>Hyphomicrobiales</taxon>
        <taxon>Stappiaceae</taxon>
        <taxon>Roseibium</taxon>
    </lineage>
</organism>
<dbReference type="InterPro" id="IPR006324">
    <property type="entry name" value="GSHR"/>
</dbReference>
<accession>A0ABY8F033</accession>
<evidence type="ECO:0000256" key="5">
    <source>
        <dbReference type="ARBA" id="ARBA00022827"/>
    </source>
</evidence>
<keyword evidence="6 12" id="KW-0521">NADP</keyword>
<dbReference type="InterPro" id="IPR004099">
    <property type="entry name" value="Pyr_nucl-diS_OxRdtase_dimer"/>
</dbReference>
<comment type="cofactor">
    <cofactor evidence="1 12">
        <name>FAD</name>
        <dbReference type="ChEBI" id="CHEBI:57692"/>
    </cofactor>
</comment>
<reference evidence="15 16" key="1">
    <citation type="submission" date="2023-03" db="EMBL/GenBank/DDBJ databases">
        <title>Roseibium porphyridii sp. nov. and Roseibium rhodosorbium sp. nov. isolated from marine algae, Porphyridium cruentum and Rhodosorus marinus, respectively.</title>
        <authorList>
            <person name="Lee M.W."/>
            <person name="Choi B.J."/>
            <person name="Lee J.K."/>
            <person name="Choi D.G."/>
            <person name="Baek J.H."/>
            <person name="Bayburt H."/>
            <person name="Kim J.M."/>
            <person name="Han D.M."/>
            <person name="Kim K.H."/>
            <person name="Jeon C.O."/>
        </authorList>
    </citation>
    <scope>NUCLEOTIDE SEQUENCE [LARGE SCALE GENOMIC DNA]</scope>
    <source>
        <strain evidence="15 16">KMA01</strain>
    </source>
</reference>
<comment type="function">
    <text evidence="12">Catalyzes the reduction of glutathione disulfide (GSSG) to reduced glutathione (GSH).</text>
</comment>
<dbReference type="EC" id="1.8.1.7" evidence="12"/>
<keyword evidence="16" id="KW-1185">Reference proteome</keyword>
<dbReference type="NCBIfam" id="NF004776">
    <property type="entry name" value="PRK06116.1"/>
    <property type="match status" value="1"/>
</dbReference>
<dbReference type="PRINTS" id="PR00368">
    <property type="entry name" value="FADPNR"/>
</dbReference>
<dbReference type="Pfam" id="PF02852">
    <property type="entry name" value="Pyr_redox_dim"/>
    <property type="match status" value="1"/>
</dbReference>
<comment type="subunit">
    <text evidence="3">Homodimer.</text>
</comment>
<keyword evidence="9 11" id="KW-0676">Redox-active center</keyword>
<evidence type="ECO:0000256" key="9">
    <source>
        <dbReference type="ARBA" id="ARBA00023284"/>
    </source>
</evidence>
<name>A0ABY8F033_9HYPH</name>
<evidence type="ECO:0000256" key="12">
    <source>
        <dbReference type="RuleBase" id="RU365040"/>
    </source>
</evidence>
<dbReference type="Gene3D" id="3.50.50.60">
    <property type="entry name" value="FAD/NAD(P)-binding domain"/>
    <property type="match status" value="2"/>
</dbReference>
<dbReference type="NCBIfam" id="TIGR01424">
    <property type="entry name" value="gluta_reduc_2"/>
    <property type="match status" value="1"/>
</dbReference>
<evidence type="ECO:0000313" key="15">
    <source>
        <dbReference type="EMBL" id="WFE88099.1"/>
    </source>
</evidence>
<evidence type="ECO:0000259" key="13">
    <source>
        <dbReference type="Pfam" id="PF02852"/>
    </source>
</evidence>
<dbReference type="InterPro" id="IPR001100">
    <property type="entry name" value="Pyr_nuc-diS_OxRdtase"/>
</dbReference>
<comment type="similarity">
    <text evidence="2 11">Belongs to the class-I pyridine nucleotide-disulfide oxidoreductase family.</text>
</comment>
<evidence type="ECO:0000256" key="6">
    <source>
        <dbReference type="ARBA" id="ARBA00022857"/>
    </source>
</evidence>
<evidence type="ECO:0000256" key="4">
    <source>
        <dbReference type="ARBA" id="ARBA00022630"/>
    </source>
</evidence>
<evidence type="ECO:0000313" key="16">
    <source>
        <dbReference type="Proteomes" id="UP001209803"/>
    </source>
</evidence>
<comment type="catalytic activity">
    <reaction evidence="10 12">
        <text>2 glutathione + NADP(+) = glutathione disulfide + NADPH + H(+)</text>
        <dbReference type="Rhea" id="RHEA:11740"/>
        <dbReference type="ChEBI" id="CHEBI:15378"/>
        <dbReference type="ChEBI" id="CHEBI:57783"/>
        <dbReference type="ChEBI" id="CHEBI:57925"/>
        <dbReference type="ChEBI" id="CHEBI:58297"/>
        <dbReference type="ChEBI" id="CHEBI:58349"/>
        <dbReference type="EC" id="1.8.1.7"/>
    </reaction>
</comment>
<keyword evidence="8" id="KW-1015">Disulfide bond</keyword>
<dbReference type="PIRSF" id="PIRSF000350">
    <property type="entry name" value="Mercury_reductase_MerA"/>
    <property type="match status" value="1"/>
</dbReference>
<dbReference type="InterPro" id="IPR046952">
    <property type="entry name" value="GSHR/TRXR-like"/>
</dbReference>
<dbReference type="InterPro" id="IPR023753">
    <property type="entry name" value="FAD/NAD-binding_dom"/>
</dbReference>
<dbReference type="InterPro" id="IPR012999">
    <property type="entry name" value="Pyr_OxRdtase_I_AS"/>
</dbReference>
<evidence type="ECO:0000256" key="3">
    <source>
        <dbReference type="ARBA" id="ARBA00011738"/>
    </source>
</evidence>
<keyword evidence="5 11" id="KW-0274">FAD</keyword>
<dbReference type="GO" id="GO:0004362">
    <property type="term" value="F:glutathione-disulfide reductase (NADPH) activity"/>
    <property type="evidence" value="ECO:0007669"/>
    <property type="project" value="UniProtKB-EC"/>
</dbReference>
<evidence type="ECO:0000256" key="1">
    <source>
        <dbReference type="ARBA" id="ARBA00001974"/>
    </source>
</evidence>
<evidence type="ECO:0000256" key="11">
    <source>
        <dbReference type="RuleBase" id="RU003691"/>
    </source>
</evidence>
<evidence type="ECO:0000256" key="2">
    <source>
        <dbReference type="ARBA" id="ARBA00007532"/>
    </source>
</evidence>
<dbReference type="SUPFAM" id="SSF51905">
    <property type="entry name" value="FAD/NAD(P)-binding domain"/>
    <property type="match status" value="1"/>
</dbReference>
<evidence type="ECO:0000259" key="14">
    <source>
        <dbReference type="Pfam" id="PF07992"/>
    </source>
</evidence>
<dbReference type="Gene3D" id="3.30.390.30">
    <property type="match status" value="1"/>
</dbReference>
<dbReference type="Pfam" id="PF07992">
    <property type="entry name" value="Pyr_redox_2"/>
    <property type="match status" value="1"/>
</dbReference>
<dbReference type="Proteomes" id="UP001209803">
    <property type="component" value="Chromosome"/>
</dbReference>
<sequence length="458" mass="49698">MTEYNYDLFVIGGGSGGVRAARIAATHGARVGIAEEYRYGGTCVIRGCVPKKLFVYASKFSEEFEDAEGFGWSVGERSFDWTKLIAAKDQEISRLEGIYRRNLERTDVDIHDSRAVVEDAHTVRLLSTGQTITAKYILIAVGASPNVDTSLPGVEHVITSNEAFHLSELPDQIVVAGGGYIAVEFAGIFNGLGVDTTLIYRGEEILRGFDRDLRTTVREEMEKKGINVILNDTFSKIEKQADGSLVGETKGGRSLQAGQIMFAIGRRPHTSDLGLEKAGVEMDKIGAIKVSDDSQTSVPSIYAVGDVTNRANLTPVAIREGHAFADTVFGGNAWTVDHSLIATAVFSQPEMGTVGLTQEQALEKTPDLDIYKSSFRPMKHTLSGRDEKMLMKMIVDAKTQKVLGVHVVGPDAGELAQILGVTLQMGATKADFDRTIAVHPTAAEELVTMREPTEQLRG</sequence>
<dbReference type="PANTHER" id="PTHR42737:SF2">
    <property type="entry name" value="GLUTATHIONE REDUCTASE"/>
    <property type="match status" value="1"/>
</dbReference>
<gene>
    <name evidence="15" type="primary">gor</name>
    <name evidence="15" type="ORF">K1718_18260</name>
</gene>
<evidence type="ECO:0000256" key="7">
    <source>
        <dbReference type="ARBA" id="ARBA00023002"/>
    </source>
</evidence>
<evidence type="ECO:0000256" key="8">
    <source>
        <dbReference type="ARBA" id="ARBA00023157"/>
    </source>
</evidence>
<dbReference type="SUPFAM" id="SSF55424">
    <property type="entry name" value="FAD/NAD-linked reductases, dimerisation (C-terminal) domain"/>
    <property type="match status" value="1"/>
</dbReference>
<proteinExistence type="inferred from homology"/>
<dbReference type="PANTHER" id="PTHR42737">
    <property type="entry name" value="GLUTATHIONE REDUCTASE"/>
    <property type="match status" value="1"/>
</dbReference>
<keyword evidence="7 11" id="KW-0560">Oxidoreductase</keyword>
<protein>
    <recommendedName>
        <fullName evidence="12">Glutathione reductase</fullName>
        <shortName evidence="12">GRase</shortName>
        <ecNumber evidence="12">1.8.1.7</ecNumber>
    </recommendedName>
</protein>
<feature type="domain" description="FAD/NAD(P)-binding" evidence="14">
    <location>
        <begin position="6"/>
        <end position="321"/>
    </location>
</feature>
<dbReference type="InterPro" id="IPR036188">
    <property type="entry name" value="FAD/NAD-bd_sf"/>
</dbReference>
<evidence type="ECO:0000256" key="10">
    <source>
        <dbReference type="ARBA" id="ARBA00049142"/>
    </source>
</evidence>
<dbReference type="PRINTS" id="PR00411">
    <property type="entry name" value="PNDRDTASEI"/>
</dbReference>
<keyword evidence="4 11" id="KW-0285">Flavoprotein</keyword>
<dbReference type="RefSeq" id="WP_152502310.1">
    <property type="nucleotide sequence ID" value="NZ_CP120863.1"/>
</dbReference>